<dbReference type="SUPFAM" id="SSF82171">
    <property type="entry name" value="DPP6 N-terminal domain-like"/>
    <property type="match status" value="1"/>
</dbReference>
<evidence type="ECO:0000313" key="1">
    <source>
        <dbReference type="EMBL" id="DAD82190.1"/>
    </source>
</evidence>
<dbReference type="Gene3D" id="3.90.70.10">
    <property type="entry name" value="Cysteine proteinases"/>
    <property type="match status" value="1"/>
</dbReference>
<sequence length="844" mass="94677">MNKGMIRALVLAGVFLVSTVVFSFLTNKTNPDMTTELEEATLPTVQLYYKEQKINELYGYVDEMNAVYMRDSITPIDTDRLLPIRVQNGSYAVDELSYEIRSMDTKRLIADAKVDSYSQKNGVITADLPIQNLLDSNAEYLLIIHLLHGDDTLNYYTRIIEPQDCYVKESIDFAKDFHEKTFQKDGSGSLATYMEPDSSADNTTLANVSIHSTLRQVTWDKFNGTVLTDPSVSIKEINNSYNVILLDYVVTATGDNGELEYYNVEEYYRVRYTNDRMYLLNFERTMDEIFRAENDDFYENYLQLGICSSDVEYKSNETGSILCFVKEGELWCYNATEKKLSQVFSFRGYEGIDSRENHKEHDIRIIKVDETGSADFVVYGYMNRGNHEGQVGVGVYHYDSVANTVEEELFIPSTHSYEVLKSELGQLMYENESGMFYIMMGGTLYEINLATTKEKEVVSGFETGNYAVSENNQFVAYIADGNSDSGSKITVLNLENSKSFEVAAAAGTYIRPLAFMEDDFIYGEADDSDVYTDSAGNVQFPMNHIYIVDTDDEEHGVLKDYHKDGYYVASVEVVDYTIYLNREQYNGMAYVPAEQDTIMNREGDSAEVVSIHSTVTERKQTQLQLQLLQEEEISSDRLLTPKRIVLESPRNVNLKEPEETDYYYAYSAGRVVLATDNAPKAIAVANDNVGVVVGSRQQYIWKRARKSSQSPLTITIGDADASGTTIAKAINGMLSMQGLNVGVGELMTSGNTPKQILKDTLQDSVVIDLTGSDLDAVLYYVNLGTPVFAMSSGSEAVLITGYDNTGVYVYNPATGATEKMSMTDAQNVFDAAGNVYFAYMKMAE</sequence>
<name>A0A8S5MJ04_9CAUD</name>
<organism evidence="1">
    <name type="scientific">Siphoviridae sp. ctwQg18</name>
    <dbReference type="NCBI Taxonomy" id="2826516"/>
    <lineage>
        <taxon>Viruses</taxon>
        <taxon>Duplodnaviria</taxon>
        <taxon>Heunggongvirae</taxon>
        <taxon>Uroviricota</taxon>
        <taxon>Caudoviricetes</taxon>
    </lineage>
</organism>
<reference evidence="1" key="1">
    <citation type="journal article" date="2021" name="Proc. Natl. Acad. Sci. U.S.A.">
        <title>A Catalog of Tens of Thousands of Viruses from Human Metagenomes Reveals Hidden Associations with Chronic Diseases.</title>
        <authorList>
            <person name="Tisza M.J."/>
            <person name="Buck C.B."/>
        </authorList>
    </citation>
    <scope>NUCLEOTIDE SEQUENCE</scope>
    <source>
        <strain evidence="1">CtwQg18</strain>
    </source>
</reference>
<proteinExistence type="predicted"/>
<protein>
    <submittedName>
        <fullName evidence="1">Peptidase</fullName>
    </submittedName>
</protein>
<dbReference type="EMBL" id="BK014913">
    <property type="protein sequence ID" value="DAD82190.1"/>
    <property type="molecule type" value="Genomic_DNA"/>
</dbReference>
<dbReference type="EMBL" id="BK014913">
    <property type="protein sequence ID" value="DAD82195.1"/>
    <property type="molecule type" value="Genomic_DNA"/>
</dbReference>
<accession>A0A8S5MJ04</accession>